<proteinExistence type="predicted"/>
<reference evidence="5 6" key="1">
    <citation type="submission" date="2015-03" db="EMBL/GenBank/DDBJ databases">
        <title>Draft Genome Sequence of Burkholderia andropogonis type strain ICMP2807, isolated from Sorghum bicolor.</title>
        <authorList>
            <person name="Lopes-Santos L."/>
            <person name="Castro D.B."/>
            <person name="Ottoboni L.M."/>
            <person name="Park D."/>
            <person name="Weirc B.S."/>
            <person name="Destefano S.A."/>
        </authorList>
    </citation>
    <scope>NUCLEOTIDE SEQUENCE [LARGE SCALE GENOMIC DNA]</scope>
    <source>
        <strain evidence="5 6">ICMP2807</strain>
    </source>
</reference>
<dbReference type="PATRIC" id="fig|28092.6.peg.3440"/>
<evidence type="ECO:0008006" key="7">
    <source>
        <dbReference type="Google" id="ProtNLM"/>
    </source>
</evidence>
<organism evidence="5 6">
    <name type="scientific">Robbsia andropogonis</name>
    <dbReference type="NCBI Taxonomy" id="28092"/>
    <lineage>
        <taxon>Bacteria</taxon>
        <taxon>Pseudomonadati</taxon>
        <taxon>Pseudomonadota</taxon>
        <taxon>Betaproteobacteria</taxon>
        <taxon>Burkholderiales</taxon>
        <taxon>Burkholderiaceae</taxon>
        <taxon>Robbsia</taxon>
    </lineage>
</organism>
<dbReference type="InterPro" id="IPR017557">
    <property type="entry name" value="Holo-ACP_synthase"/>
</dbReference>
<keyword evidence="1" id="KW-0808">Transferase</keyword>
<protein>
    <recommendedName>
        <fullName evidence="7">Phosphoribosyl-dephospho-CoA transferase</fullName>
    </recommendedName>
</protein>
<dbReference type="NCBIfam" id="TIGR03135">
    <property type="entry name" value="malonate_mdcG"/>
    <property type="match status" value="1"/>
</dbReference>
<dbReference type="OrthoDB" id="5985862at2"/>
<evidence type="ECO:0000313" key="6">
    <source>
        <dbReference type="Proteomes" id="UP000033618"/>
    </source>
</evidence>
<dbReference type="RefSeq" id="WP_046153196.1">
    <property type="nucleotide sequence ID" value="NZ_CADFGU010000010.1"/>
</dbReference>
<dbReference type="Pfam" id="PF10620">
    <property type="entry name" value="MdcG"/>
    <property type="match status" value="1"/>
</dbReference>
<dbReference type="Proteomes" id="UP000033618">
    <property type="component" value="Unassembled WGS sequence"/>
</dbReference>
<evidence type="ECO:0000256" key="1">
    <source>
        <dbReference type="ARBA" id="ARBA00022679"/>
    </source>
</evidence>
<evidence type="ECO:0000259" key="4">
    <source>
        <dbReference type="Pfam" id="PF20866"/>
    </source>
</evidence>
<keyword evidence="6" id="KW-1185">Reference proteome</keyword>
<accession>A0A0F5JZB9</accession>
<gene>
    <name evidence="5" type="ORF">WM40_14565</name>
</gene>
<dbReference type="STRING" id="28092.WM40_14565"/>
<dbReference type="EMBL" id="LAQU01000014">
    <property type="protein sequence ID" value="KKB62974.1"/>
    <property type="molecule type" value="Genomic_DNA"/>
</dbReference>
<keyword evidence="2" id="KW-0548">Nucleotidyltransferase</keyword>
<evidence type="ECO:0000256" key="2">
    <source>
        <dbReference type="ARBA" id="ARBA00022695"/>
    </source>
</evidence>
<dbReference type="Pfam" id="PF20866">
    <property type="entry name" value="MdcG_N"/>
    <property type="match status" value="1"/>
</dbReference>
<evidence type="ECO:0000259" key="3">
    <source>
        <dbReference type="Pfam" id="PF10620"/>
    </source>
</evidence>
<feature type="domain" description="Phosphoribosyl-dephospho-CoA transferase MdcG C-terminal" evidence="3">
    <location>
        <begin position="96"/>
        <end position="218"/>
    </location>
</feature>
<evidence type="ECO:0000313" key="5">
    <source>
        <dbReference type="EMBL" id="KKB62974.1"/>
    </source>
</evidence>
<sequence length="227" mass="24293">MTLSDAVIARHTVVRVSHAAWEACLATQPALANEALIRDWVKAGRPLMARRANACDAAIGAGVPLGLPLPPSAGKRRISVVVPRDRIVSVAAPPTLASLVDVAPDHWRATIHALCALSSRHRVECRAFGSLAWQGLTSLPYLSAASDLDLLFDLPQGDNVTRTLDTLLSDIARCAAVAPMRIDGEIIRADGAGVNWRELHEAKGDVVVKRATDVVLLPAREFVEVKT</sequence>
<name>A0A0F5JZB9_9BURK</name>
<dbReference type="AlphaFoldDB" id="A0A0F5JZB9"/>
<dbReference type="GO" id="GO:0016779">
    <property type="term" value="F:nucleotidyltransferase activity"/>
    <property type="evidence" value="ECO:0007669"/>
    <property type="project" value="UniProtKB-KW"/>
</dbReference>
<dbReference type="InterPro" id="IPR049180">
    <property type="entry name" value="MdcG_C"/>
</dbReference>
<feature type="domain" description="Phosphoribosyl-dephospho-CoA transferase MdcG N-terminal" evidence="4">
    <location>
        <begin position="10"/>
        <end position="93"/>
    </location>
</feature>
<dbReference type="InterPro" id="IPR048903">
    <property type="entry name" value="MdcG_N"/>
</dbReference>
<comment type="caution">
    <text evidence="5">The sequence shown here is derived from an EMBL/GenBank/DDBJ whole genome shotgun (WGS) entry which is preliminary data.</text>
</comment>